<feature type="transmembrane region" description="Helical" evidence="1">
    <location>
        <begin position="241"/>
        <end position="262"/>
    </location>
</feature>
<feature type="transmembrane region" description="Helical" evidence="1">
    <location>
        <begin position="158"/>
        <end position="175"/>
    </location>
</feature>
<keyword evidence="1" id="KW-1133">Transmembrane helix</keyword>
<accession>A0A6M4IX16</accession>
<evidence type="ECO:0000313" key="3">
    <source>
        <dbReference type="Proteomes" id="UP000500938"/>
    </source>
</evidence>
<dbReference type="AlphaFoldDB" id="A0A6M4IX16"/>
<gene>
    <name evidence="2" type="ORF">HKW67_18965</name>
</gene>
<sequence>MPATLLSHQALVLPLKLRWPARFSGIALCIGSMAPDLEFIGRMHDDWLLSHTVAAQGWFTVPLTMLLVWVTSALLIPALLPYVPDHAWWRPHDLAAIRPPRTGRDWVRVAYSAWLGGMSHVLLDGVTHGNHSGWLVPWLPFLRTPVPHFGGRVPLYDALQLWCTVIFAVVTLLLWRHMVRRRALWQWREGYLALGAHHAERRLPRMPRRHGVMIARLIGVVAMLGAATGHTLRERERAKTVVAGTAFGAITFSVGGAVLLALGLRQGRVRPHATG</sequence>
<dbReference type="KEGG" id="ggr:HKW67_18965"/>
<name>A0A6M4IX16_9BACT</name>
<dbReference type="Pfam" id="PF13803">
    <property type="entry name" value="DUF4184"/>
    <property type="match status" value="1"/>
</dbReference>
<feature type="transmembrane region" description="Helical" evidence="1">
    <location>
        <begin position="211"/>
        <end position="229"/>
    </location>
</feature>
<keyword evidence="1" id="KW-0812">Transmembrane</keyword>
<evidence type="ECO:0000256" key="1">
    <source>
        <dbReference type="SAM" id="Phobius"/>
    </source>
</evidence>
<evidence type="ECO:0000313" key="2">
    <source>
        <dbReference type="EMBL" id="QJR37442.1"/>
    </source>
</evidence>
<reference evidence="2 3" key="1">
    <citation type="submission" date="2020-05" db="EMBL/GenBank/DDBJ databases">
        <title>Complete genome sequence of Gemmatimonas greenlandica TET16.</title>
        <authorList>
            <person name="Zeng Y."/>
        </authorList>
    </citation>
    <scope>NUCLEOTIDE SEQUENCE [LARGE SCALE GENOMIC DNA]</scope>
    <source>
        <strain evidence="2 3">TET16</strain>
    </source>
</reference>
<proteinExistence type="predicted"/>
<dbReference type="InterPro" id="IPR025238">
    <property type="entry name" value="DUF4184"/>
</dbReference>
<feature type="transmembrane region" description="Helical" evidence="1">
    <location>
        <begin position="58"/>
        <end position="80"/>
    </location>
</feature>
<keyword evidence="1" id="KW-0472">Membrane</keyword>
<dbReference type="EMBL" id="CP053085">
    <property type="protein sequence ID" value="QJR37442.1"/>
    <property type="molecule type" value="Genomic_DNA"/>
</dbReference>
<protein>
    <submittedName>
        <fullName evidence="2">DUF4184 family protein</fullName>
    </submittedName>
</protein>
<keyword evidence="3" id="KW-1185">Reference proteome</keyword>
<dbReference type="Proteomes" id="UP000500938">
    <property type="component" value="Chromosome"/>
</dbReference>
<organism evidence="2 3">
    <name type="scientific">Gemmatimonas groenlandica</name>
    <dbReference type="NCBI Taxonomy" id="2732249"/>
    <lineage>
        <taxon>Bacteria</taxon>
        <taxon>Pseudomonadati</taxon>
        <taxon>Gemmatimonadota</taxon>
        <taxon>Gemmatimonadia</taxon>
        <taxon>Gemmatimonadales</taxon>
        <taxon>Gemmatimonadaceae</taxon>
        <taxon>Gemmatimonas</taxon>
    </lineage>
</organism>
<dbReference type="RefSeq" id="WP_171226877.1">
    <property type="nucleotide sequence ID" value="NZ_CP053085.1"/>
</dbReference>